<feature type="compositionally biased region" description="Basic residues" evidence="1">
    <location>
        <begin position="429"/>
        <end position="447"/>
    </location>
</feature>
<evidence type="ECO:0000256" key="3">
    <source>
        <dbReference type="SAM" id="SignalP"/>
    </source>
</evidence>
<feature type="compositionally biased region" description="Low complexity" evidence="1">
    <location>
        <begin position="346"/>
        <end position="357"/>
    </location>
</feature>
<feature type="transmembrane region" description="Helical" evidence="2">
    <location>
        <begin position="143"/>
        <end position="166"/>
    </location>
</feature>
<evidence type="ECO:0000256" key="2">
    <source>
        <dbReference type="SAM" id="Phobius"/>
    </source>
</evidence>
<evidence type="ECO:0000256" key="1">
    <source>
        <dbReference type="SAM" id="MobiDB-lite"/>
    </source>
</evidence>
<keyword evidence="2" id="KW-0472">Membrane</keyword>
<feature type="compositionally biased region" description="Low complexity" evidence="1">
    <location>
        <begin position="388"/>
        <end position="404"/>
    </location>
</feature>
<evidence type="ECO:0000313" key="4">
    <source>
        <dbReference type="EMBL" id="WEW60441.1"/>
    </source>
</evidence>
<keyword evidence="2" id="KW-1133">Transmembrane helix</keyword>
<feature type="signal peptide" evidence="3">
    <location>
        <begin position="1"/>
        <end position="22"/>
    </location>
</feature>
<gene>
    <name evidence="4" type="ORF">PRK78_005927</name>
</gene>
<reference evidence="4" key="1">
    <citation type="submission" date="2023-03" db="EMBL/GenBank/DDBJ databases">
        <title>Emydomyces testavorans Genome Sequence.</title>
        <authorList>
            <person name="Hoyer L."/>
        </authorList>
    </citation>
    <scope>NUCLEOTIDE SEQUENCE</scope>
    <source>
        <strain evidence="4">16-2883</strain>
    </source>
</reference>
<proteinExistence type="predicted"/>
<dbReference type="AlphaFoldDB" id="A0AAF0DN50"/>
<organism evidence="4 5">
    <name type="scientific">Emydomyces testavorans</name>
    <dbReference type="NCBI Taxonomy" id="2070801"/>
    <lineage>
        <taxon>Eukaryota</taxon>
        <taxon>Fungi</taxon>
        <taxon>Dikarya</taxon>
        <taxon>Ascomycota</taxon>
        <taxon>Pezizomycotina</taxon>
        <taxon>Eurotiomycetes</taxon>
        <taxon>Eurotiomycetidae</taxon>
        <taxon>Onygenales</taxon>
        <taxon>Nannizziopsiaceae</taxon>
        <taxon>Emydomyces</taxon>
    </lineage>
</organism>
<keyword evidence="2" id="KW-0812">Transmembrane</keyword>
<dbReference type="Proteomes" id="UP001219355">
    <property type="component" value="Chromosome 4"/>
</dbReference>
<feature type="chain" id="PRO_5042214887" evidence="3">
    <location>
        <begin position="23"/>
        <end position="476"/>
    </location>
</feature>
<accession>A0AAF0DN50</accession>
<sequence>MFLLPYALALSTAILTLWGTFAPVPYTDIHPADSFARRLLQSAKSVLLVRGVMEGAELGIHYLNPNPCKVHPWRVHTTERARAAAELARLYTAYTDNLDMDLAAMQNASVPLPSRTVPVPSRVVTLESDSYKVGSQSDSDLQWGQAICIFITLFFSLASGLSLVLMKAHKSGVMAKTLDSCLASGSRVVSVSVSATSGDLLEGSSKVTDFVAGMIGLSSTSTSTESLVNDSLVESAANADGNRLPCWDLIPYTGNFSLVNKVVPTVTVSAPTEKKTEENRLVKEDGGSIRSGELWFHPVLAQELVKQLDSLTQPRQEQGVMVTSNTELAVSTTVNLATIPEEHVEPPTVVPSSESSPTVPPPEEQSEPEPEPQPTIPEASLEVPATTVEVQQGPPQEQQPAVQPEQDDSDGDPQAESNQEAGEAGSEPRRKRRNRPGRRARVRKGVAKLKAAQDEVIGRVEAEMQAAEAQASANPS</sequence>
<keyword evidence="3" id="KW-0732">Signal</keyword>
<dbReference type="EMBL" id="CP120630">
    <property type="protein sequence ID" value="WEW60441.1"/>
    <property type="molecule type" value="Genomic_DNA"/>
</dbReference>
<evidence type="ECO:0000313" key="5">
    <source>
        <dbReference type="Proteomes" id="UP001219355"/>
    </source>
</evidence>
<keyword evidence="5" id="KW-1185">Reference proteome</keyword>
<feature type="region of interest" description="Disordered" evidence="1">
    <location>
        <begin position="337"/>
        <end position="447"/>
    </location>
</feature>
<name>A0AAF0DN50_9EURO</name>
<protein>
    <submittedName>
        <fullName evidence="4">Uncharacterized protein</fullName>
    </submittedName>
</protein>